<name>A0A0D7WT19_9BACL</name>
<feature type="region of interest" description="Disordered" evidence="1">
    <location>
        <begin position="81"/>
        <end position="123"/>
    </location>
</feature>
<dbReference type="PATRIC" id="fig|159743.3.peg.6478"/>
<proteinExistence type="predicted"/>
<sequence length="123" mass="13926">MSKIEDEAGYQRSLEWLVSKAPMLDDPLIDESAKTNLRKQYDLVSAKVKEYRRGELVAKFPGLKGQYKILEWTYQEMVPQPAQEGPVIEAEQTQANTPTEPEQAPETPPEPPKAKPDLSGWLD</sequence>
<gene>
    <name evidence="2" type="ORF">QD47_29050</name>
</gene>
<organism evidence="2 3">
    <name type="scientific">Paenibacillus terrae</name>
    <dbReference type="NCBI Taxonomy" id="159743"/>
    <lineage>
        <taxon>Bacteria</taxon>
        <taxon>Bacillati</taxon>
        <taxon>Bacillota</taxon>
        <taxon>Bacilli</taxon>
        <taxon>Bacillales</taxon>
        <taxon>Paenibacillaceae</taxon>
        <taxon>Paenibacillus</taxon>
    </lineage>
</organism>
<evidence type="ECO:0000313" key="3">
    <source>
        <dbReference type="Proteomes" id="UP000032534"/>
    </source>
</evidence>
<dbReference type="Proteomes" id="UP000032534">
    <property type="component" value="Unassembled WGS sequence"/>
</dbReference>
<reference evidence="2 3" key="1">
    <citation type="submission" date="2014-11" db="EMBL/GenBank/DDBJ databases">
        <title>Draft Genome Sequences of Paenibacillus polymyxa NRRL B-30509 and Paenibacillus terrae NRRL B-30644, Strains from a Poultry Environment that Produce Tridecaptin A and Paenicidins.</title>
        <authorList>
            <person name="van Belkum M.J."/>
            <person name="Lohans C.T."/>
            <person name="Vederas J.C."/>
        </authorList>
    </citation>
    <scope>NUCLEOTIDE SEQUENCE [LARGE SCALE GENOMIC DNA]</scope>
    <source>
        <strain evidence="2 3">NRRL B-30644</strain>
    </source>
</reference>
<evidence type="ECO:0000313" key="2">
    <source>
        <dbReference type="EMBL" id="KJD42295.1"/>
    </source>
</evidence>
<dbReference type="AlphaFoldDB" id="A0A0D7WT19"/>
<protein>
    <submittedName>
        <fullName evidence="2">Uncharacterized protein</fullName>
    </submittedName>
</protein>
<keyword evidence="3" id="KW-1185">Reference proteome</keyword>
<comment type="caution">
    <text evidence="2">The sequence shown here is derived from an EMBL/GenBank/DDBJ whole genome shotgun (WGS) entry which is preliminary data.</text>
</comment>
<dbReference type="OrthoDB" id="2656092at2"/>
<dbReference type="EMBL" id="JTHP01000141">
    <property type="protein sequence ID" value="KJD42295.1"/>
    <property type="molecule type" value="Genomic_DNA"/>
</dbReference>
<dbReference type="RefSeq" id="WP_044649394.1">
    <property type="nucleotide sequence ID" value="NZ_JTHP01000141.1"/>
</dbReference>
<accession>A0A0D7WT19</accession>
<evidence type="ECO:0000256" key="1">
    <source>
        <dbReference type="SAM" id="MobiDB-lite"/>
    </source>
</evidence>